<feature type="compositionally biased region" description="Basic and acidic residues" evidence="1">
    <location>
        <begin position="66"/>
        <end position="84"/>
    </location>
</feature>
<feature type="region of interest" description="Disordered" evidence="1">
    <location>
        <begin position="20"/>
        <end position="84"/>
    </location>
</feature>
<organism evidence="2 3">
    <name type="scientific">Brassica cretica</name>
    <name type="common">Mustard</name>
    <dbReference type="NCBI Taxonomy" id="69181"/>
    <lineage>
        <taxon>Eukaryota</taxon>
        <taxon>Viridiplantae</taxon>
        <taxon>Streptophyta</taxon>
        <taxon>Embryophyta</taxon>
        <taxon>Tracheophyta</taxon>
        <taxon>Spermatophyta</taxon>
        <taxon>Magnoliopsida</taxon>
        <taxon>eudicotyledons</taxon>
        <taxon>Gunneridae</taxon>
        <taxon>Pentapetalae</taxon>
        <taxon>rosids</taxon>
        <taxon>malvids</taxon>
        <taxon>Brassicales</taxon>
        <taxon>Brassicaceae</taxon>
        <taxon>Brassiceae</taxon>
        <taxon>Brassica</taxon>
    </lineage>
</organism>
<sequence length="84" mass="9513">MPLRGRGTFEVNKDEDWERRILNPAESGETANIRRAESEADGEDAILDSERSGTGGREVQVKAAMAKREMERSRERDPPKIISR</sequence>
<keyword evidence="3" id="KW-1185">Reference proteome</keyword>
<comment type="caution">
    <text evidence="2">The sequence shown here is derived from an EMBL/GenBank/DDBJ whole genome shotgun (WGS) entry which is preliminary data.</text>
</comment>
<name>A0ABQ7CH61_BRACR</name>
<proteinExistence type="predicted"/>
<evidence type="ECO:0000313" key="2">
    <source>
        <dbReference type="EMBL" id="KAF3550827.1"/>
    </source>
</evidence>
<dbReference type="EMBL" id="QGKV02000832">
    <property type="protein sequence ID" value="KAF3550827.1"/>
    <property type="molecule type" value="Genomic_DNA"/>
</dbReference>
<accession>A0ABQ7CH61</accession>
<protein>
    <submittedName>
        <fullName evidence="2">Uncharacterized protein</fullName>
    </submittedName>
</protein>
<dbReference type="Proteomes" id="UP000266723">
    <property type="component" value="Unassembled WGS sequence"/>
</dbReference>
<reference evidence="2 3" key="1">
    <citation type="journal article" date="2020" name="BMC Genomics">
        <title>Intraspecific diversification of the crop wild relative Brassica cretica Lam. using demographic model selection.</title>
        <authorList>
            <person name="Kioukis A."/>
            <person name="Michalopoulou V.A."/>
            <person name="Briers L."/>
            <person name="Pirintsos S."/>
            <person name="Studholme D.J."/>
            <person name="Pavlidis P."/>
            <person name="Sarris P.F."/>
        </authorList>
    </citation>
    <scope>NUCLEOTIDE SEQUENCE [LARGE SCALE GENOMIC DNA]</scope>
    <source>
        <strain evidence="3">cv. PFS-1207/04</strain>
    </source>
</reference>
<evidence type="ECO:0000256" key="1">
    <source>
        <dbReference type="SAM" id="MobiDB-lite"/>
    </source>
</evidence>
<evidence type="ECO:0000313" key="3">
    <source>
        <dbReference type="Proteomes" id="UP000266723"/>
    </source>
</evidence>
<gene>
    <name evidence="2" type="ORF">DY000_02001902</name>
</gene>